<organism evidence="3 4">
    <name type="scientific">Actinomadura keratinilytica</name>
    <dbReference type="NCBI Taxonomy" id="547461"/>
    <lineage>
        <taxon>Bacteria</taxon>
        <taxon>Bacillati</taxon>
        <taxon>Actinomycetota</taxon>
        <taxon>Actinomycetes</taxon>
        <taxon>Streptosporangiales</taxon>
        <taxon>Thermomonosporaceae</taxon>
        <taxon>Actinomadura</taxon>
    </lineage>
</organism>
<dbReference type="InterPro" id="IPR012338">
    <property type="entry name" value="Beta-lactam/transpept-like"/>
</dbReference>
<dbReference type="InterPro" id="IPR045155">
    <property type="entry name" value="Beta-lactam_cat"/>
</dbReference>
<keyword evidence="3" id="KW-0378">Hydrolase</keyword>
<evidence type="ECO:0000259" key="2">
    <source>
        <dbReference type="Pfam" id="PF13354"/>
    </source>
</evidence>
<sequence>MLVFHGTTAGGAAAGVATAAGHGAAAGRLAQICRSAKSPGTARTLSRAVQNALSGRTGTESVAVYDRKRKLSCAVDTGRRYDSASVVKVTILAALLRKAQEQGRRLTARERGLAEKMITRSDNAAASTLWNAVGRTRLNRFLKLAGMRRTRLGANGHWGLTQITAFDELRLLRLLTSRNSVLTTASRRYVLDLMGRVIPEQRWGAPAGRPSWMRWRVKNGWLPRLGRYWRVHSIGAFDGRGQDYLIVVLTQDSPTMEYGIQTIERVARAVHRTLNPGSGSAAGSLPMPSEASDGSVPADV</sequence>
<dbReference type="Gene3D" id="3.40.710.10">
    <property type="entry name" value="DD-peptidase/beta-lactamase superfamily"/>
    <property type="match status" value="1"/>
</dbReference>
<dbReference type="Proteomes" id="UP001500266">
    <property type="component" value="Unassembled WGS sequence"/>
</dbReference>
<dbReference type="GO" id="GO:0016787">
    <property type="term" value="F:hydrolase activity"/>
    <property type="evidence" value="ECO:0007669"/>
    <property type="project" value="UniProtKB-KW"/>
</dbReference>
<reference evidence="4" key="1">
    <citation type="journal article" date="2019" name="Int. J. Syst. Evol. Microbiol.">
        <title>The Global Catalogue of Microorganisms (GCM) 10K type strain sequencing project: providing services to taxonomists for standard genome sequencing and annotation.</title>
        <authorList>
            <consortium name="The Broad Institute Genomics Platform"/>
            <consortium name="The Broad Institute Genome Sequencing Center for Infectious Disease"/>
            <person name="Wu L."/>
            <person name="Ma J."/>
        </authorList>
    </citation>
    <scope>NUCLEOTIDE SEQUENCE [LARGE SCALE GENOMIC DNA]</scope>
    <source>
        <strain evidence="4">JCM 17316</strain>
    </source>
</reference>
<dbReference type="Pfam" id="PF13354">
    <property type="entry name" value="Beta-lactamase2"/>
    <property type="match status" value="1"/>
</dbReference>
<dbReference type="SUPFAM" id="SSF56601">
    <property type="entry name" value="beta-lactamase/transpeptidase-like"/>
    <property type="match status" value="1"/>
</dbReference>
<evidence type="ECO:0000256" key="1">
    <source>
        <dbReference type="SAM" id="MobiDB-lite"/>
    </source>
</evidence>
<dbReference type="EMBL" id="BAABDO010000016">
    <property type="protein sequence ID" value="GAA4134978.1"/>
    <property type="molecule type" value="Genomic_DNA"/>
</dbReference>
<evidence type="ECO:0000313" key="3">
    <source>
        <dbReference type="EMBL" id="GAA4134978.1"/>
    </source>
</evidence>
<gene>
    <name evidence="3" type="ORF">GCM10022416_17210</name>
</gene>
<protein>
    <submittedName>
        <fullName evidence="3">Serine hydrolase</fullName>
    </submittedName>
</protein>
<dbReference type="PANTHER" id="PTHR35333:SF3">
    <property type="entry name" value="BETA-LACTAMASE-TYPE TRANSPEPTIDASE FOLD CONTAINING PROTEIN"/>
    <property type="match status" value="1"/>
</dbReference>
<name>A0ABP7YEG5_9ACTN</name>
<dbReference type="InterPro" id="IPR000871">
    <property type="entry name" value="Beta-lactam_class-A"/>
</dbReference>
<feature type="domain" description="Beta-lactamase class A catalytic" evidence="2">
    <location>
        <begin position="113"/>
        <end position="250"/>
    </location>
</feature>
<dbReference type="PANTHER" id="PTHR35333">
    <property type="entry name" value="BETA-LACTAMASE"/>
    <property type="match status" value="1"/>
</dbReference>
<accession>A0ABP7YEG5</accession>
<comment type="caution">
    <text evidence="3">The sequence shown here is derived from an EMBL/GenBank/DDBJ whole genome shotgun (WGS) entry which is preliminary data.</text>
</comment>
<feature type="region of interest" description="Disordered" evidence="1">
    <location>
        <begin position="277"/>
        <end position="300"/>
    </location>
</feature>
<keyword evidence="4" id="KW-1185">Reference proteome</keyword>
<evidence type="ECO:0000313" key="4">
    <source>
        <dbReference type="Proteomes" id="UP001500266"/>
    </source>
</evidence>
<proteinExistence type="predicted"/>